<comment type="caution">
    <text evidence="5">The sequence shown here is derived from an EMBL/GenBank/DDBJ whole genome shotgun (WGS) entry which is preliminary data.</text>
</comment>
<dbReference type="PIRSF" id="PIRSF007663">
    <property type="entry name" value="UCP007663"/>
    <property type="match status" value="1"/>
</dbReference>
<dbReference type="EMBL" id="JAEPQZ010000007">
    <property type="protein sequence ID" value="KAG2178795.1"/>
    <property type="molecule type" value="Genomic_DNA"/>
</dbReference>
<evidence type="ECO:0000313" key="5">
    <source>
        <dbReference type="EMBL" id="KAG2178795.1"/>
    </source>
</evidence>
<evidence type="ECO:0000313" key="6">
    <source>
        <dbReference type="Proteomes" id="UP000654370"/>
    </source>
</evidence>
<evidence type="ECO:0000259" key="2">
    <source>
        <dbReference type="Pfam" id="PF14498"/>
    </source>
</evidence>
<dbReference type="GO" id="GO:0004560">
    <property type="term" value="F:alpha-L-fucosidase activity"/>
    <property type="evidence" value="ECO:0007669"/>
    <property type="project" value="InterPro"/>
</dbReference>
<evidence type="ECO:0000256" key="1">
    <source>
        <dbReference type="SAM" id="SignalP"/>
    </source>
</evidence>
<protein>
    <recommendedName>
        <fullName evidence="7">Alpha-L-fucosidase</fullName>
    </recommendedName>
</protein>
<dbReference type="PANTHER" id="PTHR31084:SF3">
    <property type="entry name" value="ALPHA-FUCOSIDASE A"/>
    <property type="match status" value="1"/>
</dbReference>
<feature type="domain" description="Alpha fucosidase A-like C-terminal" evidence="3">
    <location>
        <begin position="767"/>
        <end position="864"/>
    </location>
</feature>
<evidence type="ECO:0000259" key="4">
    <source>
        <dbReference type="Pfam" id="PF22124"/>
    </source>
</evidence>
<dbReference type="InterPro" id="IPR054363">
    <property type="entry name" value="GH95_cat"/>
</dbReference>
<gene>
    <name evidence="5" type="ORF">INT43_001641</name>
</gene>
<feature type="domain" description="Glycosyl hydrolase family 95 N-terminal" evidence="2">
    <location>
        <begin position="41"/>
        <end position="309"/>
    </location>
</feature>
<name>A0A8H7PRW4_MORIS</name>
<accession>A0A8H7PRW4</accession>
<proteinExistence type="predicted"/>
<keyword evidence="1" id="KW-0732">Signal</keyword>
<feature type="domain" description="Glycosyl hydrolase family 95 catalytic" evidence="4">
    <location>
        <begin position="341"/>
        <end position="751"/>
    </location>
</feature>
<sequence length="865" mass="94465">MVFNAKFLGLAIIQASLAVAYAKEAAIAGAQTPPSNADDILWYNNASGTEWITQGLPIGNGFQAATVFSGVQSDGYELNIDSLWTGGPFENPNYRGNNAGKSEKAAKAAGVAAVREDIWKNGQIPVDNATTLYGSFGNYASIKKQASAIYLISVTTDNYGSYRYMGYLYVNTTTAPNDVSNYRRWLDMDSALVGSSYELADGSTVNKTAFCSYPDHACVFHLSTTSKAGLNYTVNFYNEDTVAPHGTCMGNNGLLLRGTAEANKTAMEYEGQVIVTSQGGKLSCSKGLITVSGSKQFTAVVSAGTNFDQDNGNAQANFSFKGVDPHAAVSQYVKAASSKSFTALQKTHTTDYQKLYKGFTLSWNAKSSGKPTNELVADYRKNPDNPYLEWLAFNFGRYLLIQSSRPGSLPGNLQASGKWAQGLTSAWSSDYHLDINLQMKAAYTSGLWETAIPMVEYLAKNYIPRGEQTVDTKLMIDVADIHYSARGFIAHEENNIFGSTGPRSGGEYAIFPLGSTWMSLNAWDFFDYTQNTSWLQAQGWDILKGSSLFWIDYLTPDKYSNDGMLVAAPCGSSEQGNITFGCTEFQNVVWMTFQNTRKAYQYSGESNSSFLTELVNTINKTDPGLRVGSWGQLQEWKLDLDDPTNEHRHLSNLIGLYPGYMISSFNESKYKSAAEVSLAHRGPGISDSDAGWEKAWRAACWAALGNATQAQYELQLTIQRDFEVNLFDNYSADVFQIDANLGYPAAVMEMLFQDPDTTVGGRVSAVFNLLPAWPKSWSTNGGSTAGLRGRGGYSLSFNWDSSNTISDFVIVSDLAPAARQIQLTAPAWSNNSPKITSSGRDKPKITVSGKTLSFTAQPKTTYKIQ</sequence>
<evidence type="ECO:0008006" key="7">
    <source>
        <dbReference type="Google" id="ProtNLM"/>
    </source>
</evidence>
<dbReference type="InterPro" id="IPR016518">
    <property type="entry name" value="Alpha-L-fucosidase"/>
</dbReference>
<dbReference type="OrthoDB" id="2848340at2759"/>
<dbReference type="Gene3D" id="1.50.10.10">
    <property type="match status" value="1"/>
</dbReference>
<dbReference type="Pfam" id="PF14498">
    <property type="entry name" value="Glyco_hyd_65N_2"/>
    <property type="match status" value="1"/>
</dbReference>
<dbReference type="InterPro" id="IPR012341">
    <property type="entry name" value="6hp_glycosidase-like_sf"/>
</dbReference>
<evidence type="ECO:0000259" key="3">
    <source>
        <dbReference type="Pfam" id="PF21307"/>
    </source>
</evidence>
<keyword evidence="6" id="KW-1185">Reference proteome</keyword>
<organism evidence="5 6">
    <name type="scientific">Mortierella isabellina</name>
    <name type="common">Filamentous fungus</name>
    <name type="synonym">Umbelopsis isabellina</name>
    <dbReference type="NCBI Taxonomy" id="91625"/>
    <lineage>
        <taxon>Eukaryota</taxon>
        <taxon>Fungi</taxon>
        <taxon>Fungi incertae sedis</taxon>
        <taxon>Mucoromycota</taxon>
        <taxon>Mucoromycotina</taxon>
        <taxon>Umbelopsidomycetes</taxon>
        <taxon>Umbelopsidales</taxon>
        <taxon>Umbelopsidaceae</taxon>
        <taxon>Umbelopsis</taxon>
    </lineage>
</organism>
<feature type="chain" id="PRO_5034833902" description="Alpha-L-fucosidase" evidence="1">
    <location>
        <begin position="23"/>
        <end position="865"/>
    </location>
</feature>
<dbReference type="GO" id="GO:0005975">
    <property type="term" value="P:carbohydrate metabolic process"/>
    <property type="evidence" value="ECO:0007669"/>
    <property type="project" value="InterPro"/>
</dbReference>
<dbReference type="Gene3D" id="2.70.98.50">
    <property type="entry name" value="putative glycoside hydrolase family protein from bacillus halodurans"/>
    <property type="match status" value="1"/>
</dbReference>
<dbReference type="Pfam" id="PF22124">
    <property type="entry name" value="Glyco_hydro_95_cat"/>
    <property type="match status" value="1"/>
</dbReference>
<dbReference type="PANTHER" id="PTHR31084">
    <property type="entry name" value="ALPHA-L-FUCOSIDASE 2"/>
    <property type="match status" value="1"/>
</dbReference>
<dbReference type="SUPFAM" id="SSF48208">
    <property type="entry name" value="Six-hairpin glycosidases"/>
    <property type="match status" value="1"/>
</dbReference>
<dbReference type="InterPro" id="IPR049053">
    <property type="entry name" value="AFCA-like_C"/>
</dbReference>
<dbReference type="InterPro" id="IPR027414">
    <property type="entry name" value="GH95_N_dom"/>
</dbReference>
<dbReference type="Pfam" id="PF21307">
    <property type="entry name" value="Glyco_hydro_95_C"/>
    <property type="match status" value="1"/>
</dbReference>
<reference evidence="5" key="1">
    <citation type="submission" date="2020-12" db="EMBL/GenBank/DDBJ databases">
        <title>Metabolic potential, ecology and presence of endohyphal bacteria is reflected in genomic diversity of Mucoromycotina.</title>
        <authorList>
            <person name="Muszewska A."/>
            <person name="Okrasinska A."/>
            <person name="Steczkiewicz K."/>
            <person name="Drgas O."/>
            <person name="Orlowska M."/>
            <person name="Perlinska-Lenart U."/>
            <person name="Aleksandrzak-Piekarczyk T."/>
            <person name="Szatraj K."/>
            <person name="Zielenkiewicz U."/>
            <person name="Pilsyk S."/>
            <person name="Malc E."/>
            <person name="Mieczkowski P."/>
            <person name="Kruszewska J.S."/>
            <person name="Biernat P."/>
            <person name="Pawlowska J."/>
        </authorList>
    </citation>
    <scope>NUCLEOTIDE SEQUENCE</scope>
    <source>
        <strain evidence="5">WA0000067209</strain>
    </source>
</reference>
<dbReference type="InterPro" id="IPR008928">
    <property type="entry name" value="6-hairpin_glycosidase_sf"/>
</dbReference>
<dbReference type="Proteomes" id="UP000654370">
    <property type="component" value="Unassembled WGS sequence"/>
</dbReference>
<dbReference type="AlphaFoldDB" id="A0A8H7PRW4"/>
<feature type="signal peptide" evidence="1">
    <location>
        <begin position="1"/>
        <end position="22"/>
    </location>
</feature>